<dbReference type="Proteomes" id="UP000673447">
    <property type="component" value="Unassembled WGS sequence"/>
</dbReference>
<dbReference type="Gene3D" id="3.30.70.1280">
    <property type="entry name" value="SP0830-like domains"/>
    <property type="match status" value="1"/>
</dbReference>
<protein>
    <submittedName>
        <fullName evidence="1">DUF1697 domain-containing protein</fullName>
    </submittedName>
</protein>
<organism evidence="1 2">
    <name type="scientific">Pseudoxanthomonas helianthi</name>
    <dbReference type="NCBI Taxonomy" id="1453541"/>
    <lineage>
        <taxon>Bacteria</taxon>
        <taxon>Pseudomonadati</taxon>
        <taxon>Pseudomonadota</taxon>
        <taxon>Gammaproteobacteria</taxon>
        <taxon>Lysobacterales</taxon>
        <taxon>Lysobacteraceae</taxon>
        <taxon>Pseudoxanthomonas</taxon>
    </lineage>
</organism>
<evidence type="ECO:0000313" key="2">
    <source>
        <dbReference type="Proteomes" id="UP000673447"/>
    </source>
</evidence>
<proteinExistence type="predicted"/>
<dbReference type="PANTHER" id="PTHR36439:SF1">
    <property type="entry name" value="DUF1697 DOMAIN-CONTAINING PROTEIN"/>
    <property type="match status" value="1"/>
</dbReference>
<dbReference type="RefSeq" id="WP_210537128.1">
    <property type="nucleotide sequence ID" value="NZ_JAGKTC010000003.1"/>
</dbReference>
<comment type="caution">
    <text evidence="1">The sequence shown here is derived from an EMBL/GenBank/DDBJ whole genome shotgun (WGS) entry which is preliminary data.</text>
</comment>
<dbReference type="SUPFAM" id="SSF160379">
    <property type="entry name" value="SP0830-like"/>
    <property type="match status" value="1"/>
</dbReference>
<dbReference type="PIRSF" id="PIRSF008502">
    <property type="entry name" value="UCP008502"/>
    <property type="match status" value="1"/>
</dbReference>
<dbReference type="Pfam" id="PF08002">
    <property type="entry name" value="DUF1697"/>
    <property type="match status" value="1"/>
</dbReference>
<accession>A0A940X6Q1</accession>
<reference evidence="1" key="2">
    <citation type="submission" date="2021-03" db="EMBL/GenBank/DDBJ databases">
        <authorList>
            <person name="Cao W."/>
        </authorList>
    </citation>
    <scope>NUCLEOTIDE SEQUENCE</scope>
    <source>
        <strain evidence="1">110414</strain>
    </source>
</reference>
<dbReference type="InterPro" id="IPR012545">
    <property type="entry name" value="DUF1697"/>
</dbReference>
<dbReference type="PANTHER" id="PTHR36439">
    <property type="entry name" value="BLL4334 PROTEIN"/>
    <property type="match status" value="1"/>
</dbReference>
<reference evidence="1" key="1">
    <citation type="journal article" date="2016" name="Int. J. Syst. Evol. Microbiol.">
        <title>Pseudoxanthomonas helianthi sp. nov., isolated from roots of Jerusalem artichoke (Helianthus tuberosus).</title>
        <authorList>
            <person name="Kittiwongwattana C."/>
            <person name="Thawai C."/>
        </authorList>
    </citation>
    <scope>NUCLEOTIDE SEQUENCE</scope>
    <source>
        <strain evidence="1">110414</strain>
    </source>
</reference>
<evidence type="ECO:0000313" key="1">
    <source>
        <dbReference type="EMBL" id="MBP3985249.1"/>
    </source>
</evidence>
<sequence>MPRYIALLRGVSPMNAKMPELKRCFEDAGFGNVRTLLSSGNVAFDSPKRSELSLARKIEAAMAQSLDRSFWTVVRPASHLQALIEADPFASLHLPEKAKKVVTFLREPPTARLALPMEKNGARILAMRGLEILTAYTPQPGNPAFMALLERTFGGEITTRTWDTVRKCAAA</sequence>
<name>A0A940X6Q1_9GAMM</name>
<gene>
    <name evidence="1" type="ORF">J5837_12605</name>
</gene>
<keyword evidence="2" id="KW-1185">Reference proteome</keyword>
<dbReference type="EMBL" id="JAGKTC010000003">
    <property type="protein sequence ID" value="MBP3985249.1"/>
    <property type="molecule type" value="Genomic_DNA"/>
</dbReference>
<dbReference type="AlphaFoldDB" id="A0A940X6Q1"/>